<organism evidence="6 7">
    <name type="scientific">Candidatus Magasanikbacteria bacterium CG_4_9_14_3_um_filter_32_9</name>
    <dbReference type="NCBI Taxonomy" id="1974644"/>
    <lineage>
        <taxon>Bacteria</taxon>
        <taxon>Candidatus Magasanikiibacteriota</taxon>
    </lineage>
</organism>
<dbReference type="InterPro" id="IPR000456">
    <property type="entry name" value="Ribosomal_bL17"/>
</dbReference>
<sequence length="116" mass="13234">MRHRKQKFTLGREKAARTALIKNLAESLILHGSIKTTEAKAKALRTYVEPLVTKARKNTLATRRLVISKLFTEEAVKKLMEEVGPKYVERDGGYTRIIKLENRKNDGAPIVKIEFV</sequence>
<evidence type="ECO:0000256" key="3">
    <source>
        <dbReference type="ARBA" id="ARBA00023274"/>
    </source>
</evidence>
<evidence type="ECO:0000256" key="4">
    <source>
        <dbReference type="HAMAP-Rule" id="MF_01368"/>
    </source>
</evidence>
<proteinExistence type="inferred from homology"/>
<dbReference type="GO" id="GO:0006412">
    <property type="term" value="P:translation"/>
    <property type="evidence" value="ECO:0007669"/>
    <property type="project" value="UniProtKB-UniRule"/>
</dbReference>
<keyword evidence="3 4" id="KW-0687">Ribonucleoprotein</keyword>
<name>A0A2M7Z607_9BACT</name>
<evidence type="ECO:0000256" key="2">
    <source>
        <dbReference type="ARBA" id="ARBA00022980"/>
    </source>
</evidence>
<dbReference type="InterPro" id="IPR036373">
    <property type="entry name" value="Ribosomal_bL17_sf"/>
</dbReference>
<dbReference type="HAMAP" id="MF_01368">
    <property type="entry name" value="Ribosomal_bL17"/>
    <property type="match status" value="1"/>
</dbReference>
<keyword evidence="2 4" id="KW-0689">Ribosomal protein</keyword>
<dbReference type="Gene3D" id="3.90.1030.10">
    <property type="entry name" value="Ribosomal protein L17"/>
    <property type="match status" value="1"/>
</dbReference>
<dbReference type="PANTHER" id="PTHR14413:SF16">
    <property type="entry name" value="LARGE RIBOSOMAL SUBUNIT PROTEIN BL17M"/>
    <property type="match status" value="1"/>
</dbReference>
<dbReference type="NCBIfam" id="TIGR00059">
    <property type="entry name" value="L17"/>
    <property type="match status" value="1"/>
</dbReference>
<dbReference type="InterPro" id="IPR047859">
    <property type="entry name" value="Ribosomal_bL17_CS"/>
</dbReference>
<dbReference type="Proteomes" id="UP000230843">
    <property type="component" value="Unassembled WGS sequence"/>
</dbReference>
<comment type="similarity">
    <text evidence="1 4 5">Belongs to the bacterial ribosomal protein bL17 family.</text>
</comment>
<dbReference type="PROSITE" id="PS01167">
    <property type="entry name" value="RIBOSOMAL_L17"/>
    <property type="match status" value="1"/>
</dbReference>
<accession>A0A2M7Z607</accession>
<evidence type="ECO:0000313" key="7">
    <source>
        <dbReference type="Proteomes" id="UP000230843"/>
    </source>
</evidence>
<dbReference type="Pfam" id="PF01196">
    <property type="entry name" value="Ribosomal_L17"/>
    <property type="match status" value="1"/>
</dbReference>
<comment type="caution">
    <text evidence="6">The sequence shown here is derived from an EMBL/GenBank/DDBJ whole genome shotgun (WGS) entry which is preliminary data.</text>
</comment>
<dbReference type="PANTHER" id="PTHR14413">
    <property type="entry name" value="RIBOSOMAL PROTEIN L17"/>
    <property type="match status" value="1"/>
</dbReference>
<evidence type="ECO:0000313" key="6">
    <source>
        <dbReference type="EMBL" id="PJA89584.1"/>
    </source>
</evidence>
<dbReference type="GO" id="GO:0003735">
    <property type="term" value="F:structural constituent of ribosome"/>
    <property type="evidence" value="ECO:0007669"/>
    <property type="project" value="InterPro"/>
</dbReference>
<evidence type="ECO:0000256" key="5">
    <source>
        <dbReference type="RuleBase" id="RU000660"/>
    </source>
</evidence>
<dbReference type="SUPFAM" id="SSF64263">
    <property type="entry name" value="Prokaryotic ribosomal protein L17"/>
    <property type="match status" value="1"/>
</dbReference>
<protein>
    <recommendedName>
        <fullName evidence="4">Large ribosomal subunit protein bL17</fullName>
    </recommendedName>
</protein>
<reference evidence="7" key="1">
    <citation type="submission" date="2017-09" db="EMBL/GenBank/DDBJ databases">
        <title>Depth-based differentiation of microbial function through sediment-hosted aquifers and enrichment of novel symbionts in the deep terrestrial subsurface.</title>
        <authorList>
            <person name="Probst A.J."/>
            <person name="Ladd B."/>
            <person name="Jarett J.K."/>
            <person name="Geller-Mcgrath D.E."/>
            <person name="Sieber C.M.K."/>
            <person name="Emerson J.B."/>
            <person name="Anantharaman K."/>
            <person name="Thomas B.C."/>
            <person name="Malmstrom R."/>
            <person name="Stieglmeier M."/>
            <person name="Klingl A."/>
            <person name="Woyke T."/>
            <person name="Ryan C.M."/>
            <person name="Banfield J.F."/>
        </authorList>
    </citation>
    <scope>NUCLEOTIDE SEQUENCE [LARGE SCALE GENOMIC DNA]</scope>
</reference>
<dbReference type="AlphaFoldDB" id="A0A2M7Z607"/>
<dbReference type="GO" id="GO:0022625">
    <property type="term" value="C:cytosolic large ribosomal subunit"/>
    <property type="evidence" value="ECO:0007669"/>
    <property type="project" value="TreeGrafter"/>
</dbReference>
<gene>
    <name evidence="4" type="primary">rplQ</name>
    <name evidence="6" type="ORF">CO137_03495</name>
</gene>
<evidence type="ECO:0000256" key="1">
    <source>
        <dbReference type="ARBA" id="ARBA00008777"/>
    </source>
</evidence>
<comment type="subunit">
    <text evidence="4">Part of the 50S ribosomal subunit. Contacts protein L32.</text>
</comment>
<dbReference type="EMBL" id="PFVJ01000075">
    <property type="protein sequence ID" value="PJA89584.1"/>
    <property type="molecule type" value="Genomic_DNA"/>
</dbReference>